<evidence type="ECO:0000313" key="6">
    <source>
        <dbReference type="Proteomes" id="UP000471501"/>
    </source>
</evidence>
<dbReference type="Pfam" id="PF04586">
    <property type="entry name" value="Peptidase_S78"/>
    <property type="match status" value="1"/>
</dbReference>
<dbReference type="RefSeq" id="WP_160372921.1">
    <property type="nucleotide sequence ID" value="NZ_WSTB01000001.1"/>
</dbReference>
<keyword evidence="6" id="KW-1185">Reference proteome</keyword>
<evidence type="ECO:0000256" key="1">
    <source>
        <dbReference type="ARBA" id="ARBA00022612"/>
    </source>
</evidence>
<feature type="domain" description="Prohead serine protease" evidence="4">
    <location>
        <begin position="33"/>
        <end position="137"/>
    </location>
</feature>
<name>A0A6I4NFT9_9FLAO</name>
<dbReference type="EMBL" id="WSTB01000001">
    <property type="protein sequence ID" value="MWB92981.1"/>
    <property type="molecule type" value="Genomic_DNA"/>
</dbReference>
<gene>
    <name evidence="5" type="ORF">GON26_01275</name>
</gene>
<evidence type="ECO:0000259" key="4">
    <source>
        <dbReference type="Pfam" id="PF04586"/>
    </source>
</evidence>
<dbReference type="GO" id="GO:0008233">
    <property type="term" value="F:peptidase activity"/>
    <property type="evidence" value="ECO:0007669"/>
    <property type="project" value="UniProtKB-KW"/>
</dbReference>
<keyword evidence="1" id="KW-1188">Viral release from host cell</keyword>
<dbReference type="Proteomes" id="UP000471501">
    <property type="component" value="Unassembled WGS sequence"/>
</dbReference>
<accession>A0A6I4NFT9</accession>
<protein>
    <submittedName>
        <fullName evidence="5">Caudovirus prohead protease</fullName>
    </submittedName>
</protein>
<dbReference type="GO" id="GO:0006508">
    <property type="term" value="P:proteolysis"/>
    <property type="evidence" value="ECO:0007669"/>
    <property type="project" value="UniProtKB-KW"/>
</dbReference>
<evidence type="ECO:0000313" key="5">
    <source>
        <dbReference type="EMBL" id="MWB92981.1"/>
    </source>
</evidence>
<dbReference type="AlphaFoldDB" id="A0A6I4NFT9"/>
<sequence>MPKPFVFNDQTQDNSYGFSIVTSGISLKRFKKNPMMLNQHWNSTSNVLGKWENLKVDNDLLLAEPVFDLDDEDAAFVSGKVDRGFINSCSMGITFNRDDLKIIGDKVVMTKCELYECSIVAVPSNANSIRLYTQSGELLKDEEVKELCLSIQPEPGDTQKLDLNPKNDMKKITLTLAVLTALSFDKATPEVDVEAVEAAILKLSKDNTEMSAKLLALQTEKDNAATLAIEEMVTLAITEGRIPATKKDDFVKLATADFALAKTTIESIPAKVTLGDKTIVPTGGVTTKEEFQKLSLDAQLAFKTTNPDEYKKMFNVKK</sequence>
<reference evidence="5 6" key="1">
    <citation type="submission" date="2019-12" db="EMBL/GenBank/DDBJ databases">
        <authorList>
            <person name="Kim Y.S."/>
        </authorList>
    </citation>
    <scope>NUCLEOTIDE SEQUENCE [LARGE SCALE GENOMIC DNA]</scope>
    <source>
        <strain evidence="5 6">GA093</strain>
    </source>
</reference>
<keyword evidence="3" id="KW-0378">Hydrolase</keyword>
<evidence type="ECO:0000256" key="2">
    <source>
        <dbReference type="ARBA" id="ARBA00022670"/>
    </source>
</evidence>
<organism evidence="5 6">
    <name type="scientific">Flavobacterium hydrocarbonoxydans</name>
    <dbReference type="NCBI Taxonomy" id="2683249"/>
    <lineage>
        <taxon>Bacteria</taxon>
        <taxon>Pseudomonadati</taxon>
        <taxon>Bacteroidota</taxon>
        <taxon>Flavobacteriia</taxon>
        <taxon>Flavobacteriales</taxon>
        <taxon>Flavobacteriaceae</taxon>
        <taxon>Flavobacterium</taxon>
    </lineage>
</organism>
<dbReference type="InterPro" id="IPR054613">
    <property type="entry name" value="Peptidase_S78_dom"/>
</dbReference>
<proteinExistence type="predicted"/>
<keyword evidence="2 5" id="KW-0645">Protease</keyword>
<evidence type="ECO:0000256" key="3">
    <source>
        <dbReference type="ARBA" id="ARBA00022801"/>
    </source>
</evidence>
<comment type="caution">
    <text evidence="5">The sequence shown here is derived from an EMBL/GenBank/DDBJ whole genome shotgun (WGS) entry which is preliminary data.</text>
</comment>